<organism evidence="3 6">
    <name type="scientific">Hortaea werneckii</name>
    <name type="common">Black yeast</name>
    <name type="synonym">Cladosporium werneckii</name>
    <dbReference type="NCBI Taxonomy" id="91943"/>
    <lineage>
        <taxon>Eukaryota</taxon>
        <taxon>Fungi</taxon>
        <taxon>Dikarya</taxon>
        <taxon>Ascomycota</taxon>
        <taxon>Pezizomycotina</taxon>
        <taxon>Dothideomycetes</taxon>
        <taxon>Dothideomycetidae</taxon>
        <taxon>Mycosphaerellales</taxon>
        <taxon>Teratosphaeriaceae</taxon>
        <taxon>Hortaea</taxon>
    </lineage>
</organism>
<evidence type="ECO:0000256" key="1">
    <source>
        <dbReference type="SAM" id="MobiDB-lite"/>
    </source>
</evidence>
<evidence type="ECO:0000256" key="2">
    <source>
        <dbReference type="SAM" id="SignalP"/>
    </source>
</evidence>
<dbReference type="Proteomes" id="UP000271337">
    <property type="component" value="Unassembled WGS sequence"/>
</dbReference>
<dbReference type="VEuPathDB" id="FungiDB:BTJ68_01603"/>
<evidence type="ECO:0000313" key="3">
    <source>
        <dbReference type="EMBL" id="RMX82138.1"/>
    </source>
</evidence>
<evidence type="ECO:0008006" key="7">
    <source>
        <dbReference type="Google" id="ProtNLM"/>
    </source>
</evidence>
<dbReference type="EMBL" id="QWIL01001360">
    <property type="protein sequence ID" value="RMY04224.1"/>
    <property type="molecule type" value="Genomic_DNA"/>
</dbReference>
<accession>A0A3M6WV85</accession>
<dbReference type="Proteomes" id="UP000281245">
    <property type="component" value="Unassembled WGS sequence"/>
</dbReference>
<dbReference type="AlphaFoldDB" id="A0A3M6WV85"/>
<feature type="chain" id="PRO_5036085895" description="SCP domain-containing protein" evidence="2">
    <location>
        <begin position="23"/>
        <end position="267"/>
    </location>
</feature>
<proteinExistence type="predicted"/>
<evidence type="ECO:0000313" key="5">
    <source>
        <dbReference type="Proteomes" id="UP000271337"/>
    </source>
</evidence>
<gene>
    <name evidence="4" type="ORF">D0867_10429</name>
    <name evidence="3" type="ORF">D0869_06281</name>
</gene>
<evidence type="ECO:0000313" key="6">
    <source>
        <dbReference type="Proteomes" id="UP000281245"/>
    </source>
</evidence>
<keyword evidence="2" id="KW-0732">Signal</keyword>
<name>A0A3M6WV85_HORWE</name>
<evidence type="ECO:0000313" key="4">
    <source>
        <dbReference type="EMBL" id="RMY04224.1"/>
    </source>
</evidence>
<sequence length="267" mass="28282">MAGLKVSRIGFILAFLSTTTVGLPGGQPDSASEMVPKDDVPPPPTGDEGLIGDHAPAEALPNEVTPKSLLFVPSEAESNEHTNFILESNPELSDELDGLGNGSSLDKRQYQCSQWTSGTKLVGNGDPHQDWLHQQMTDTISCGDGDCSVGRTLTHSYSFGWSASASAAGWITGGFSVQESVSSGNAYTCNAGPGESVCLWKHIGHTAYTVQNQACNPCTGCEDRGGPYVMTSPNSNNIGTNFYCVRGSACRLRGSHYWQYNIRAGGP</sequence>
<feature type="signal peptide" evidence="2">
    <location>
        <begin position="1"/>
        <end position="22"/>
    </location>
</feature>
<protein>
    <recommendedName>
        <fullName evidence="7">SCP domain-containing protein</fullName>
    </recommendedName>
</protein>
<dbReference type="OrthoDB" id="3641682at2759"/>
<reference evidence="5 6" key="1">
    <citation type="journal article" date="2018" name="BMC Genomics">
        <title>Genomic evidence for intraspecific hybridization in a clonal and extremely halotolerant yeast.</title>
        <authorList>
            <person name="Gostincar C."/>
            <person name="Stajich J.E."/>
            <person name="Zupancic J."/>
            <person name="Zalar P."/>
            <person name="Gunde-Cimerman N."/>
        </authorList>
    </citation>
    <scope>NUCLEOTIDE SEQUENCE [LARGE SCALE GENOMIC DNA]</scope>
    <source>
        <strain evidence="3 6">EXF-6656</strain>
        <strain evidence="4 5">EXF-6669</strain>
    </source>
</reference>
<comment type="caution">
    <text evidence="3">The sequence shown here is derived from an EMBL/GenBank/DDBJ whole genome shotgun (WGS) entry which is preliminary data.</text>
</comment>
<feature type="region of interest" description="Disordered" evidence="1">
    <location>
        <begin position="24"/>
        <end position="46"/>
    </location>
</feature>
<dbReference type="EMBL" id="QWIJ01000457">
    <property type="protein sequence ID" value="RMX82138.1"/>
    <property type="molecule type" value="Genomic_DNA"/>
</dbReference>